<reference evidence="3" key="1">
    <citation type="journal article" date="2017" name="Nat. Ecol. Evol.">
        <title>Genome expansion and lineage-specific genetic innovations in the forest pathogenic fungi Armillaria.</title>
        <authorList>
            <person name="Sipos G."/>
            <person name="Prasanna A.N."/>
            <person name="Walter M.C."/>
            <person name="O'Connor E."/>
            <person name="Balint B."/>
            <person name="Krizsan K."/>
            <person name="Kiss B."/>
            <person name="Hess J."/>
            <person name="Varga T."/>
            <person name="Slot J."/>
            <person name="Riley R."/>
            <person name="Boka B."/>
            <person name="Rigling D."/>
            <person name="Barry K."/>
            <person name="Lee J."/>
            <person name="Mihaltcheva S."/>
            <person name="LaButti K."/>
            <person name="Lipzen A."/>
            <person name="Waldron R."/>
            <person name="Moloney N.M."/>
            <person name="Sperisen C."/>
            <person name="Kredics L."/>
            <person name="Vagvoelgyi C."/>
            <person name="Patrignani A."/>
            <person name="Fitzpatrick D."/>
            <person name="Nagy I."/>
            <person name="Doyle S."/>
            <person name="Anderson J.B."/>
            <person name="Grigoriev I.V."/>
            <person name="Gueldener U."/>
            <person name="Muensterkoetter M."/>
            <person name="Nagy L.G."/>
        </authorList>
    </citation>
    <scope>NUCLEOTIDE SEQUENCE [LARGE SCALE GENOMIC DNA]</scope>
    <source>
        <strain evidence="3">C18/9</strain>
    </source>
</reference>
<keyword evidence="3" id="KW-1185">Reference proteome</keyword>
<organism evidence="2 3">
    <name type="scientific">Armillaria ostoyae</name>
    <name type="common">Armillaria root rot fungus</name>
    <dbReference type="NCBI Taxonomy" id="47428"/>
    <lineage>
        <taxon>Eukaryota</taxon>
        <taxon>Fungi</taxon>
        <taxon>Dikarya</taxon>
        <taxon>Basidiomycota</taxon>
        <taxon>Agaricomycotina</taxon>
        <taxon>Agaricomycetes</taxon>
        <taxon>Agaricomycetidae</taxon>
        <taxon>Agaricales</taxon>
        <taxon>Marasmiineae</taxon>
        <taxon>Physalacriaceae</taxon>
        <taxon>Armillaria</taxon>
    </lineage>
</organism>
<accession>A0A284RSR0</accession>
<evidence type="ECO:0000313" key="2">
    <source>
        <dbReference type="EMBL" id="SJL11801.1"/>
    </source>
</evidence>
<feature type="compositionally biased region" description="Acidic residues" evidence="1">
    <location>
        <begin position="57"/>
        <end position="73"/>
    </location>
</feature>
<evidence type="ECO:0000256" key="1">
    <source>
        <dbReference type="SAM" id="MobiDB-lite"/>
    </source>
</evidence>
<protein>
    <submittedName>
        <fullName evidence="2">Uncharacterized protein</fullName>
    </submittedName>
</protein>
<name>A0A284RSR0_ARMOS</name>
<feature type="compositionally biased region" description="Basic and acidic residues" evidence="1">
    <location>
        <begin position="74"/>
        <end position="84"/>
    </location>
</feature>
<sequence>MKIQLKYYSIMSIFCHSGSSGHGRAEEFVQRKEVFAIATHRAMLHYQLDMHPLDQDVEMVGDDSDLGNEETDESKDSNDGMNKD</sequence>
<evidence type="ECO:0000313" key="3">
    <source>
        <dbReference type="Proteomes" id="UP000219338"/>
    </source>
</evidence>
<dbReference type="AlphaFoldDB" id="A0A284RSR0"/>
<gene>
    <name evidence="2" type="ORF">ARMOST_15211</name>
</gene>
<dbReference type="Proteomes" id="UP000219338">
    <property type="component" value="Unassembled WGS sequence"/>
</dbReference>
<dbReference type="EMBL" id="FUEG01000015">
    <property type="protein sequence ID" value="SJL11801.1"/>
    <property type="molecule type" value="Genomic_DNA"/>
</dbReference>
<proteinExistence type="predicted"/>
<feature type="region of interest" description="Disordered" evidence="1">
    <location>
        <begin position="57"/>
        <end position="84"/>
    </location>
</feature>